<dbReference type="OrthoDB" id="192945at2"/>
<dbReference type="RefSeq" id="WP_091323880.1">
    <property type="nucleotide sequence ID" value="NZ_FOSW01000005.1"/>
</dbReference>
<dbReference type="InParanoid" id="A0A1I4E3W9"/>
<dbReference type="GO" id="GO:0003824">
    <property type="term" value="F:catalytic activity"/>
    <property type="evidence" value="ECO:0007669"/>
    <property type="project" value="InterPro"/>
</dbReference>
<dbReference type="GO" id="GO:0030151">
    <property type="term" value="F:molybdenum ion binding"/>
    <property type="evidence" value="ECO:0007669"/>
    <property type="project" value="InterPro"/>
</dbReference>
<accession>A0A1I4E3W9</accession>
<gene>
    <name evidence="3" type="ORF">SAMN04488085_105148</name>
</gene>
<evidence type="ECO:0000313" key="4">
    <source>
        <dbReference type="Proteomes" id="UP000199152"/>
    </source>
</evidence>
<dbReference type="PROSITE" id="PS51340">
    <property type="entry name" value="MOSC"/>
    <property type="match status" value="1"/>
</dbReference>
<dbReference type="InterPro" id="IPR011037">
    <property type="entry name" value="Pyrv_Knase-like_insert_dom_sf"/>
</dbReference>
<reference evidence="3 4" key="1">
    <citation type="submission" date="2016-10" db="EMBL/GenBank/DDBJ databases">
        <authorList>
            <person name="de Groot N.N."/>
        </authorList>
    </citation>
    <scope>NUCLEOTIDE SEQUENCE [LARGE SCALE GENOMIC DNA]</scope>
    <source>
        <strain evidence="3 4">DSM 45317</strain>
    </source>
</reference>
<dbReference type="PANTHER" id="PTHR36930:SF1">
    <property type="entry name" value="MOSC DOMAIN-CONTAINING PROTEIN"/>
    <property type="match status" value="1"/>
</dbReference>
<feature type="region of interest" description="Disordered" evidence="1">
    <location>
        <begin position="155"/>
        <end position="182"/>
    </location>
</feature>
<dbReference type="SUPFAM" id="SSF50800">
    <property type="entry name" value="PK beta-barrel domain-like"/>
    <property type="match status" value="1"/>
</dbReference>
<organism evidence="3 4">
    <name type="scientific">Geodermatophilus ruber</name>
    <dbReference type="NCBI Taxonomy" id="504800"/>
    <lineage>
        <taxon>Bacteria</taxon>
        <taxon>Bacillati</taxon>
        <taxon>Actinomycetota</taxon>
        <taxon>Actinomycetes</taxon>
        <taxon>Geodermatophilales</taxon>
        <taxon>Geodermatophilaceae</taxon>
        <taxon>Geodermatophilus</taxon>
    </lineage>
</organism>
<protein>
    <recommendedName>
        <fullName evidence="2">MOSC domain-containing protein</fullName>
    </recommendedName>
</protein>
<name>A0A1I4E3W9_9ACTN</name>
<dbReference type="Gene3D" id="2.40.33.20">
    <property type="entry name" value="PK beta-barrel domain-like"/>
    <property type="match status" value="1"/>
</dbReference>
<dbReference type="EMBL" id="FOSW01000005">
    <property type="protein sequence ID" value="SFK99046.1"/>
    <property type="molecule type" value="Genomic_DNA"/>
</dbReference>
<dbReference type="AlphaFoldDB" id="A0A1I4E3W9"/>
<evidence type="ECO:0000256" key="1">
    <source>
        <dbReference type="SAM" id="MobiDB-lite"/>
    </source>
</evidence>
<dbReference type="Proteomes" id="UP000199152">
    <property type="component" value="Unassembled WGS sequence"/>
</dbReference>
<sequence>MTDPPRAGALSEIWLTGTAAGPMRRVPSGRLVAGRGLDGDRYALGGGTWARYPDLEKQLTLVDAGDVAAVAAETGTALTPGDTRRNLVTTGVDLPALVGRWFAVGDALLFGMKCCPPCTHLERLTGIRLVRAMAHRGGINAAVVAGAAIAEGAPVRPVSEEEAARRGAPTGADRPVPRVPGS</sequence>
<proteinExistence type="predicted"/>
<dbReference type="STRING" id="504800.SAMN04488085_105148"/>
<evidence type="ECO:0000259" key="2">
    <source>
        <dbReference type="PROSITE" id="PS51340"/>
    </source>
</evidence>
<feature type="domain" description="MOSC" evidence="2">
    <location>
        <begin position="24"/>
        <end position="158"/>
    </location>
</feature>
<keyword evidence="4" id="KW-1185">Reference proteome</keyword>
<dbReference type="Pfam" id="PF03473">
    <property type="entry name" value="MOSC"/>
    <property type="match status" value="1"/>
</dbReference>
<dbReference type="InterPro" id="IPR052716">
    <property type="entry name" value="MOSC_domain"/>
</dbReference>
<dbReference type="PANTHER" id="PTHR36930">
    <property type="entry name" value="METAL-SULFUR CLUSTER BIOSYNTHESIS PROTEINS YUAD-RELATED"/>
    <property type="match status" value="1"/>
</dbReference>
<dbReference type="GO" id="GO:0030170">
    <property type="term" value="F:pyridoxal phosphate binding"/>
    <property type="evidence" value="ECO:0007669"/>
    <property type="project" value="InterPro"/>
</dbReference>
<evidence type="ECO:0000313" key="3">
    <source>
        <dbReference type="EMBL" id="SFK99046.1"/>
    </source>
</evidence>
<dbReference type="InterPro" id="IPR005302">
    <property type="entry name" value="MoCF_Sase_C"/>
</dbReference>